<organism evidence="1 2">
    <name type="scientific">Chlorella ohadii</name>
    <dbReference type="NCBI Taxonomy" id="2649997"/>
    <lineage>
        <taxon>Eukaryota</taxon>
        <taxon>Viridiplantae</taxon>
        <taxon>Chlorophyta</taxon>
        <taxon>core chlorophytes</taxon>
        <taxon>Trebouxiophyceae</taxon>
        <taxon>Chlorellales</taxon>
        <taxon>Chlorellaceae</taxon>
        <taxon>Chlorella clade</taxon>
        <taxon>Chlorella</taxon>
    </lineage>
</organism>
<evidence type="ECO:0000313" key="1">
    <source>
        <dbReference type="EMBL" id="KAI7841672.1"/>
    </source>
</evidence>
<reference evidence="1" key="1">
    <citation type="submission" date="2020-11" db="EMBL/GenBank/DDBJ databases">
        <title>Chlorella ohadii genome sequencing and assembly.</title>
        <authorList>
            <person name="Murik O."/>
            <person name="Treves H."/>
            <person name="Kedem I."/>
            <person name="Shotland Y."/>
            <person name="Kaplan A."/>
        </authorList>
    </citation>
    <scope>NUCLEOTIDE SEQUENCE</scope>
    <source>
        <strain evidence="1">1</strain>
    </source>
</reference>
<name>A0AAD5H723_9CHLO</name>
<dbReference type="AlphaFoldDB" id="A0AAD5H723"/>
<evidence type="ECO:0000313" key="2">
    <source>
        <dbReference type="Proteomes" id="UP001205105"/>
    </source>
</evidence>
<evidence type="ECO:0008006" key="3">
    <source>
        <dbReference type="Google" id="ProtNLM"/>
    </source>
</evidence>
<accession>A0AAD5H723</accession>
<dbReference type="Gene3D" id="3.40.50.410">
    <property type="entry name" value="von Willebrand factor, type A domain"/>
    <property type="match status" value="1"/>
</dbReference>
<sequence>MALAEVCNAGATTGEVCCEGGTCYDDDGKSNTPEKCCPSGQKVCGSTCCDLGKVCSGTTCVDCVTNNDCTTGGKICCGNTCVDPSAKEHCGGCNPCNAKQTCSNVGGTYKCKLIPADIYFLADNTGSMGGAITAVKAGATQILNGLSINDLFTGGGRYRDRDDFLFQSTSNLAIGINGAQIAINRWSASGGGDEPESQLYALYQASRLQPSHSHNPICKNYLSTTPSVPPADITFDDVKAALQAKGIKIIALSVGNNRLDADNFKGTSPCTEVVVSNQASKLAAATGGIYKSGIDTTTIVKAIIDALKEATCPSSLNTGIAGFAAARATVTEPEVLTIGTEPAIN</sequence>
<dbReference type="EMBL" id="JADXDR010000060">
    <property type="protein sequence ID" value="KAI7841672.1"/>
    <property type="molecule type" value="Genomic_DNA"/>
</dbReference>
<protein>
    <recommendedName>
        <fullName evidence="3">VWFA domain-containing protein</fullName>
    </recommendedName>
</protein>
<comment type="caution">
    <text evidence="1">The sequence shown here is derived from an EMBL/GenBank/DDBJ whole genome shotgun (WGS) entry which is preliminary data.</text>
</comment>
<dbReference type="InterPro" id="IPR036465">
    <property type="entry name" value="vWFA_dom_sf"/>
</dbReference>
<dbReference type="SUPFAM" id="SSF53300">
    <property type="entry name" value="vWA-like"/>
    <property type="match status" value="1"/>
</dbReference>
<dbReference type="Proteomes" id="UP001205105">
    <property type="component" value="Unassembled WGS sequence"/>
</dbReference>
<gene>
    <name evidence="1" type="ORF">COHA_004539</name>
</gene>
<proteinExistence type="predicted"/>
<keyword evidence="2" id="KW-1185">Reference proteome</keyword>